<gene>
    <name evidence="2" type="ORF">BaRGS_00024384</name>
</gene>
<keyword evidence="3" id="KW-1185">Reference proteome</keyword>
<protein>
    <recommendedName>
        <fullName evidence="4">Secreted protein</fullName>
    </recommendedName>
</protein>
<proteinExistence type="predicted"/>
<evidence type="ECO:0000313" key="3">
    <source>
        <dbReference type="Proteomes" id="UP001519460"/>
    </source>
</evidence>
<reference evidence="2 3" key="1">
    <citation type="journal article" date="2023" name="Sci. Data">
        <title>Genome assembly of the Korean intertidal mud-creeper Batillaria attramentaria.</title>
        <authorList>
            <person name="Patra A.K."/>
            <person name="Ho P.T."/>
            <person name="Jun S."/>
            <person name="Lee S.J."/>
            <person name="Kim Y."/>
            <person name="Won Y.J."/>
        </authorList>
    </citation>
    <scope>NUCLEOTIDE SEQUENCE [LARGE SCALE GENOMIC DNA]</scope>
    <source>
        <strain evidence="2">Wonlab-2016</strain>
    </source>
</reference>
<sequence length="115" mass="13166">MRHSTRQLLSCFVHIWLVTRLAAEGGELMGKRKLVTSLWQRDMNCQGLMLRQVVLLWSSLPHRQPLHWDETAPPLTYDGASSNLPPPPSYKFVQGQCYGIMSILRPATQRQLNLP</sequence>
<dbReference type="Proteomes" id="UP001519460">
    <property type="component" value="Unassembled WGS sequence"/>
</dbReference>
<dbReference type="AlphaFoldDB" id="A0ABD0KBC0"/>
<accession>A0ABD0KBC0</accession>
<feature type="chain" id="PRO_5044762024" description="Secreted protein" evidence="1">
    <location>
        <begin position="24"/>
        <end position="115"/>
    </location>
</feature>
<feature type="signal peptide" evidence="1">
    <location>
        <begin position="1"/>
        <end position="23"/>
    </location>
</feature>
<evidence type="ECO:0000256" key="1">
    <source>
        <dbReference type="SAM" id="SignalP"/>
    </source>
</evidence>
<keyword evidence="1" id="KW-0732">Signal</keyword>
<comment type="caution">
    <text evidence="2">The sequence shown here is derived from an EMBL/GenBank/DDBJ whole genome shotgun (WGS) entry which is preliminary data.</text>
</comment>
<dbReference type="EMBL" id="JACVVK020000211">
    <property type="protein sequence ID" value="KAK7484379.1"/>
    <property type="molecule type" value="Genomic_DNA"/>
</dbReference>
<name>A0ABD0KBC0_9CAEN</name>
<organism evidence="2 3">
    <name type="scientific">Batillaria attramentaria</name>
    <dbReference type="NCBI Taxonomy" id="370345"/>
    <lineage>
        <taxon>Eukaryota</taxon>
        <taxon>Metazoa</taxon>
        <taxon>Spiralia</taxon>
        <taxon>Lophotrochozoa</taxon>
        <taxon>Mollusca</taxon>
        <taxon>Gastropoda</taxon>
        <taxon>Caenogastropoda</taxon>
        <taxon>Sorbeoconcha</taxon>
        <taxon>Cerithioidea</taxon>
        <taxon>Batillariidae</taxon>
        <taxon>Batillaria</taxon>
    </lineage>
</organism>
<evidence type="ECO:0008006" key="4">
    <source>
        <dbReference type="Google" id="ProtNLM"/>
    </source>
</evidence>
<evidence type="ECO:0000313" key="2">
    <source>
        <dbReference type="EMBL" id="KAK7484379.1"/>
    </source>
</evidence>